<name>A0A7Z1GNR5_9PSED</name>
<dbReference type="EMBL" id="PDJN01000003">
    <property type="protein sequence ID" value="PFG60730.1"/>
    <property type="molecule type" value="Genomic_DNA"/>
</dbReference>
<organism evidence="2 3">
    <name type="scientific">Pseudomonas poae</name>
    <dbReference type="NCBI Taxonomy" id="200451"/>
    <lineage>
        <taxon>Bacteria</taxon>
        <taxon>Pseudomonadati</taxon>
        <taxon>Pseudomonadota</taxon>
        <taxon>Gammaproteobacteria</taxon>
        <taxon>Pseudomonadales</taxon>
        <taxon>Pseudomonadaceae</taxon>
        <taxon>Pseudomonas</taxon>
    </lineage>
</organism>
<keyword evidence="1" id="KW-1133">Transmembrane helix</keyword>
<proteinExistence type="predicted"/>
<comment type="caution">
    <text evidence="2">The sequence shown here is derived from an EMBL/GenBank/DDBJ whole genome shotgun (WGS) entry which is preliminary data.</text>
</comment>
<evidence type="ECO:0000313" key="3">
    <source>
        <dbReference type="Proteomes" id="UP000221580"/>
    </source>
</evidence>
<sequence>MKQQAKFKRSNGRKRYKEIAIRTVKILSSLGVFGLIIATSYSFLVGDTKLVYEKPYGRSYVFSLINDSPADIIVEKFKISYPNQPVIAKTTKDIYAESKDGELVMPGGNISTIPIIEFHELDGETISARDTHKFRLPPLNSRDYLQLEAAIFEITYEVTPKNKLLSYIDQTLKFLALRNEEEYLRYIVVDNYWIPTRSKSPYEAIRIACRDNDMLSRVDLCTR</sequence>
<accession>A0A7Z1GNR5</accession>
<keyword evidence="1" id="KW-0472">Membrane</keyword>
<dbReference type="Proteomes" id="UP000221580">
    <property type="component" value="Unassembled WGS sequence"/>
</dbReference>
<feature type="transmembrane region" description="Helical" evidence="1">
    <location>
        <begin position="21"/>
        <end position="44"/>
    </location>
</feature>
<keyword evidence="1" id="KW-0812">Transmembrane</keyword>
<evidence type="ECO:0000313" key="2">
    <source>
        <dbReference type="EMBL" id="PFG60730.1"/>
    </source>
</evidence>
<protein>
    <submittedName>
        <fullName evidence="2">Uncharacterized protein</fullName>
    </submittedName>
</protein>
<gene>
    <name evidence="2" type="ORF">DM05_5450</name>
</gene>
<evidence type="ECO:0000256" key="1">
    <source>
        <dbReference type="SAM" id="Phobius"/>
    </source>
</evidence>
<reference evidence="2 3" key="1">
    <citation type="submission" date="2017-09" db="EMBL/GenBank/DDBJ databases">
        <authorList>
            <person name="DeBolt S."/>
            <person name="Huntemann M."/>
            <person name="Clum A."/>
            <person name="Pillay M."/>
            <person name="Palaniappan K."/>
            <person name="Varghese N."/>
            <person name="Mikhailova N."/>
            <person name="Stamatis D."/>
            <person name="Reddy T."/>
            <person name="Daum C."/>
            <person name="Shapiro N."/>
            <person name="Ivanova N."/>
            <person name="Kyrpides N."/>
            <person name="Woyke T."/>
        </authorList>
    </citation>
    <scope>NUCLEOTIDE SEQUENCE [LARGE SCALE GENOMIC DNA]</scope>
    <source>
        <strain evidence="2 3">A2-S9</strain>
    </source>
</reference>
<reference evidence="2 3" key="2">
    <citation type="submission" date="2017-10" db="EMBL/GenBank/DDBJ databases">
        <title>Bacterial endophytes that colonize and modify switchgrass growth.</title>
        <authorList>
            <person name="Debolt S."/>
        </authorList>
    </citation>
    <scope>NUCLEOTIDE SEQUENCE [LARGE SCALE GENOMIC DNA]</scope>
    <source>
        <strain evidence="2 3">A2-S9</strain>
    </source>
</reference>
<dbReference type="AlphaFoldDB" id="A0A7Z1GNR5"/>
<dbReference type="RefSeq" id="WP_098480730.1">
    <property type="nucleotide sequence ID" value="NZ_PDJN01000003.1"/>
</dbReference>